<dbReference type="WBParaSite" id="ECPE_0000570901-mRNA-1">
    <property type="protein sequence ID" value="ECPE_0000570901-mRNA-1"/>
    <property type="gene ID" value="ECPE_0000570901"/>
</dbReference>
<protein>
    <submittedName>
        <fullName evidence="13">Rab-GAP TBC domain-containing protein</fullName>
    </submittedName>
</protein>
<evidence type="ECO:0000256" key="8">
    <source>
        <dbReference type="ARBA" id="ARBA00023273"/>
    </source>
</evidence>
<keyword evidence="3" id="KW-0963">Cytoplasm</keyword>
<keyword evidence="4" id="KW-0853">WD repeat</keyword>
<evidence type="ECO:0000256" key="1">
    <source>
        <dbReference type="ARBA" id="ARBA00004138"/>
    </source>
</evidence>
<keyword evidence="5" id="KW-0677">Repeat</keyword>
<feature type="domain" description="Rab-GAP TBC" evidence="10">
    <location>
        <begin position="82"/>
        <end position="308"/>
    </location>
</feature>
<evidence type="ECO:0000256" key="6">
    <source>
        <dbReference type="ARBA" id="ARBA00023054"/>
    </source>
</evidence>
<dbReference type="PANTHER" id="PTHR19853">
    <property type="entry name" value="WD REPEAT CONTAINING PROTEIN 3 WDR3"/>
    <property type="match status" value="1"/>
</dbReference>
<dbReference type="Proteomes" id="UP000272942">
    <property type="component" value="Unassembled WGS sequence"/>
</dbReference>
<dbReference type="Gene3D" id="1.10.472.80">
    <property type="entry name" value="Ypt/Rab-GAP domain of gyp1p, domain 3"/>
    <property type="match status" value="1"/>
</dbReference>
<dbReference type="PANTHER" id="PTHR19853:SF1">
    <property type="entry name" value="TBC1 DOMAIN FAMILY MEMBER 31"/>
    <property type="match status" value="1"/>
</dbReference>
<evidence type="ECO:0000256" key="5">
    <source>
        <dbReference type="ARBA" id="ARBA00022737"/>
    </source>
</evidence>
<proteinExistence type="predicted"/>
<gene>
    <name evidence="11" type="ORF">ECPE_LOCUS5696</name>
</gene>
<dbReference type="AlphaFoldDB" id="A0A183AFG1"/>
<evidence type="ECO:0000256" key="9">
    <source>
        <dbReference type="SAM" id="Coils"/>
    </source>
</evidence>
<evidence type="ECO:0000256" key="3">
    <source>
        <dbReference type="ARBA" id="ARBA00022490"/>
    </source>
</evidence>
<dbReference type="GO" id="GO:0036064">
    <property type="term" value="C:ciliary basal body"/>
    <property type="evidence" value="ECO:0007669"/>
    <property type="project" value="TreeGrafter"/>
</dbReference>
<evidence type="ECO:0000313" key="11">
    <source>
        <dbReference type="EMBL" id="VDP76287.1"/>
    </source>
</evidence>
<evidence type="ECO:0000256" key="7">
    <source>
        <dbReference type="ARBA" id="ARBA00023212"/>
    </source>
</evidence>
<feature type="coiled-coil region" evidence="9">
    <location>
        <begin position="400"/>
        <end position="427"/>
    </location>
</feature>
<keyword evidence="6 9" id="KW-0175">Coiled coil</keyword>
<dbReference type="GO" id="GO:0060271">
    <property type="term" value="P:cilium assembly"/>
    <property type="evidence" value="ECO:0007669"/>
    <property type="project" value="TreeGrafter"/>
</dbReference>
<dbReference type="InterPro" id="IPR051570">
    <property type="entry name" value="TBC1_cilium_biogenesis"/>
</dbReference>
<reference evidence="13" key="1">
    <citation type="submission" date="2016-06" db="UniProtKB">
        <authorList>
            <consortium name="WormBaseParasite"/>
        </authorList>
    </citation>
    <scope>IDENTIFICATION</scope>
</reference>
<sequence>MEPSEHSDECGLFERIQMPSTSTMIRKLSWIPRVPRAETELSDLNEELSGFLMVLGNDHRVRCLTRNRKQRPTQKKTSTDQSVDDSCTGVCWKCLFTLGMGTCTDPFVSNFESHRSSMTVTDGIPHHAFPADSLKCSSSVALIDVHGNVHVISLIAAIEHFNKSGGLLERRRLRLLLREFGHFPEKYRVTSCLAFWSPLFGETDWLPLFVFPFVKLFQSNVMHAFEVVATVLMNWCATWFEYFPNPPINILCMIENLLAHADPELYNHFVRNEITTEIYAWPLLQSAFSEIFTENEWLILWDTILCHPPGLFLALVVAYAVCARSPLLLVRDTDAFEILYSAPPDLQPDRLLASLIRMDGTRERSCQGSETKTIQFCPLTTPQYPIVTRYPKFIVDFHIRERERIREEEKEATVEDMRRRTQLLSNEEEN</sequence>
<reference evidence="11 12" key="2">
    <citation type="submission" date="2018-11" db="EMBL/GenBank/DDBJ databases">
        <authorList>
            <consortium name="Pathogen Informatics"/>
        </authorList>
    </citation>
    <scope>NUCLEOTIDE SEQUENCE [LARGE SCALE GENOMIC DNA]</scope>
    <source>
        <strain evidence="11 12">Egypt</strain>
    </source>
</reference>
<evidence type="ECO:0000256" key="2">
    <source>
        <dbReference type="ARBA" id="ARBA00004245"/>
    </source>
</evidence>
<keyword evidence="7" id="KW-0206">Cytoskeleton</keyword>
<keyword evidence="8" id="KW-0966">Cell projection</keyword>
<dbReference type="OrthoDB" id="5578278at2759"/>
<dbReference type="PROSITE" id="PS50086">
    <property type="entry name" value="TBC_RABGAP"/>
    <property type="match status" value="1"/>
</dbReference>
<accession>A0A183AFG1</accession>
<evidence type="ECO:0000259" key="10">
    <source>
        <dbReference type="PROSITE" id="PS50086"/>
    </source>
</evidence>
<dbReference type="InterPro" id="IPR000195">
    <property type="entry name" value="Rab-GAP-TBC_dom"/>
</dbReference>
<dbReference type="SUPFAM" id="SSF47923">
    <property type="entry name" value="Ypt/Rab-GAP domain of gyp1p"/>
    <property type="match status" value="1"/>
</dbReference>
<dbReference type="Pfam" id="PF00566">
    <property type="entry name" value="RabGAP-TBC"/>
    <property type="match status" value="1"/>
</dbReference>
<name>A0A183AFG1_9TREM</name>
<evidence type="ECO:0000313" key="12">
    <source>
        <dbReference type="Proteomes" id="UP000272942"/>
    </source>
</evidence>
<keyword evidence="12" id="KW-1185">Reference proteome</keyword>
<comment type="subcellular location">
    <subcellularLocation>
        <location evidence="1">Cell projection</location>
        <location evidence="1">Cilium</location>
    </subcellularLocation>
    <subcellularLocation>
        <location evidence="2">Cytoplasm</location>
        <location evidence="2">Cytoskeleton</location>
    </subcellularLocation>
</comment>
<evidence type="ECO:0000313" key="13">
    <source>
        <dbReference type="WBParaSite" id="ECPE_0000570901-mRNA-1"/>
    </source>
</evidence>
<dbReference type="InterPro" id="IPR035969">
    <property type="entry name" value="Rab-GAP_TBC_sf"/>
</dbReference>
<dbReference type="EMBL" id="UZAN01042577">
    <property type="protein sequence ID" value="VDP76287.1"/>
    <property type="molecule type" value="Genomic_DNA"/>
</dbReference>
<organism evidence="13">
    <name type="scientific">Echinostoma caproni</name>
    <dbReference type="NCBI Taxonomy" id="27848"/>
    <lineage>
        <taxon>Eukaryota</taxon>
        <taxon>Metazoa</taxon>
        <taxon>Spiralia</taxon>
        <taxon>Lophotrochozoa</taxon>
        <taxon>Platyhelminthes</taxon>
        <taxon>Trematoda</taxon>
        <taxon>Digenea</taxon>
        <taxon>Plagiorchiida</taxon>
        <taxon>Echinostomata</taxon>
        <taxon>Echinostomatoidea</taxon>
        <taxon>Echinostomatidae</taxon>
        <taxon>Echinostoma</taxon>
    </lineage>
</organism>
<evidence type="ECO:0000256" key="4">
    <source>
        <dbReference type="ARBA" id="ARBA00022574"/>
    </source>
</evidence>